<reference key="2">
    <citation type="submission" date="2011-04" db="EMBL/GenBank/DDBJ databases">
        <title>Complete sequence of chromosome of Haliscomenobacter hydrossis DSM 1100.</title>
        <authorList>
            <consortium name="US DOE Joint Genome Institute (JGI-PGF)"/>
            <person name="Lucas S."/>
            <person name="Han J."/>
            <person name="Lapidus A."/>
            <person name="Bruce D."/>
            <person name="Goodwin L."/>
            <person name="Pitluck S."/>
            <person name="Peters L."/>
            <person name="Kyrpides N."/>
            <person name="Mavromatis K."/>
            <person name="Ivanova N."/>
            <person name="Ovchinnikova G."/>
            <person name="Pagani I."/>
            <person name="Daligault H."/>
            <person name="Detter J.C."/>
            <person name="Han C."/>
            <person name="Land M."/>
            <person name="Hauser L."/>
            <person name="Markowitz V."/>
            <person name="Cheng J.-F."/>
            <person name="Hugenholtz P."/>
            <person name="Woyke T."/>
            <person name="Wu D."/>
            <person name="Verbarg S."/>
            <person name="Frueling A."/>
            <person name="Brambilla E."/>
            <person name="Klenk H.-P."/>
            <person name="Eisen J.A."/>
        </authorList>
    </citation>
    <scope>NUCLEOTIDE SEQUENCE</scope>
    <source>
        <strain>DSM 1100</strain>
    </source>
</reference>
<gene>
    <name evidence="3" type="ordered locus">Halhy_0195</name>
</gene>
<organism evidence="3 4">
    <name type="scientific">Haliscomenobacter hydrossis (strain ATCC 27775 / DSM 1100 / LMG 10767 / O)</name>
    <dbReference type="NCBI Taxonomy" id="760192"/>
    <lineage>
        <taxon>Bacteria</taxon>
        <taxon>Pseudomonadati</taxon>
        <taxon>Bacteroidota</taxon>
        <taxon>Saprospiria</taxon>
        <taxon>Saprospirales</taxon>
        <taxon>Haliscomenobacteraceae</taxon>
        <taxon>Haliscomenobacter</taxon>
    </lineage>
</organism>
<dbReference type="InterPro" id="IPR007314">
    <property type="entry name" value="Cofac_haem-bd_dom"/>
</dbReference>
<protein>
    <recommendedName>
        <fullName evidence="2">Haem-binding uptake Tiki superfamily ChaN domain-containing protein</fullName>
    </recommendedName>
</protein>
<dbReference type="HOGENOM" id="CLU_035488_0_0_10"/>
<dbReference type="Gene3D" id="3.40.50.11550">
    <property type="match status" value="1"/>
</dbReference>
<dbReference type="eggNOG" id="COG3016">
    <property type="taxonomic scope" value="Bacteria"/>
</dbReference>
<keyword evidence="1" id="KW-0732">Signal</keyword>
<evidence type="ECO:0000313" key="4">
    <source>
        <dbReference type="Proteomes" id="UP000008461"/>
    </source>
</evidence>
<dbReference type="Proteomes" id="UP000008461">
    <property type="component" value="Chromosome"/>
</dbReference>
<dbReference type="KEGG" id="hhy:Halhy_0195"/>
<dbReference type="STRING" id="760192.Halhy_0195"/>
<dbReference type="SUPFAM" id="SSF159501">
    <property type="entry name" value="EreA/ChaN-like"/>
    <property type="match status" value="1"/>
</dbReference>
<dbReference type="Pfam" id="PF04187">
    <property type="entry name" value="Cofac_haem_bdg"/>
    <property type="match status" value="1"/>
</dbReference>
<dbReference type="EMBL" id="CP002691">
    <property type="protein sequence ID" value="AEE48108.1"/>
    <property type="molecule type" value="Genomic_DNA"/>
</dbReference>
<feature type="domain" description="Haem-binding uptake Tiki superfamily ChaN" evidence="2">
    <location>
        <begin position="40"/>
        <end position="245"/>
    </location>
</feature>
<accession>F4KTW4</accession>
<reference evidence="3 4" key="1">
    <citation type="journal article" date="2011" name="Stand. Genomic Sci.">
        <title>Complete genome sequence of Haliscomenobacter hydrossis type strain (O).</title>
        <authorList>
            <consortium name="US DOE Joint Genome Institute (JGI-PGF)"/>
            <person name="Daligault H."/>
            <person name="Lapidus A."/>
            <person name="Zeytun A."/>
            <person name="Nolan M."/>
            <person name="Lucas S."/>
            <person name="Del Rio T.G."/>
            <person name="Tice H."/>
            <person name="Cheng J.F."/>
            <person name="Tapia R."/>
            <person name="Han C."/>
            <person name="Goodwin L."/>
            <person name="Pitluck S."/>
            <person name="Liolios K."/>
            <person name="Pagani I."/>
            <person name="Ivanova N."/>
            <person name="Huntemann M."/>
            <person name="Mavromatis K."/>
            <person name="Mikhailova N."/>
            <person name="Pati A."/>
            <person name="Chen A."/>
            <person name="Palaniappan K."/>
            <person name="Land M."/>
            <person name="Hauser L."/>
            <person name="Brambilla E.M."/>
            <person name="Rohde M."/>
            <person name="Verbarg S."/>
            <person name="Goker M."/>
            <person name="Bristow J."/>
            <person name="Eisen J.A."/>
            <person name="Markowitz V."/>
            <person name="Hugenholtz P."/>
            <person name="Kyrpides N.C."/>
            <person name="Klenk H.P."/>
            <person name="Woyke T."/>
        </authorList>
    </citation>
    <scope>NUCLEOTIDE SEQUENCE [LARGE SCALE GENOMIC DNA]</scope>
    <source>
        <strain evidence="4">ATCC 27775 / DSM 1100 / LMG 10767 / O</strain>
    </source>
</reference>
<dbReference type="OrthoDB" id="1680202at2"/>
<keyword evidence="4" id="KW-1185">Reference proteome</keyword>
<dbReference type="AlphaFoldDB" id="F4KTW4"/>
<name>F4KTW4_HALH1</name>
<dbReference type="RefSeq" id="WP_013762672.1">
    <property type="nucleotide sequence ID" value="NC_015510.1"/>
</dbReference>
<feature type="signal peptide" evidence="1">
    <location>
        <begin position="1"/>
        <end position="19"/>
    </location>
</feature>
<feature type="chain" id="PRO_5003312086" description="Haem-binding uptake Tiki superfamily ChaN domain-containing protein" evidence="1">
    <location>
        <begin position="20"/>
        <end position="290"/>
    </location>
</feature>
<sequence>MKPIFCICLLSLATLVATAQDKPAYRLFDQSGKEVSYGQMLKNSKKADVVFFGEQHNNPISHWLQIELAQDLEKESNGRLIMGAEMFERDNQSILTEYLNGQINTKSFEEEARVWDNYATDYKPLVELAKSKKLPFIATNVPRRYANMVYKQGIESLNPLTSEAKSWIAPLPIEVDMNLPSYQAMAKMMGGHGGEAATTNLVKSQAVKDATMGYFIAQNLKKGHVFLHFNGAYHSDLKEGTVWYVRKYAPGKDMVTISTVEQDNIDKLDEENLKKADFIICVPAKMTKTY</sequence>
<evidence type="ECO:0000313" key="3">
    <source>
        <dbReference type="EMBL" id="AEE48108.1"/>
    </source>
</evidence>
<evidence type="ECO:0000256" key="1">
    <source>
        <dbReference type="SAM" id="SignalP"/>
    </source>
</evidence>
<dbReference type="CDD" id="cd14727">
    <property type="entry name" value="ChanN-like"/>
    <property type="match status" value="1"/>
</dbReference>
<proteinExistence type="predicted"/>
<evidence type="ECO:0000259" key="2">
    <source>
        <dbReference type="Pfam" id="PF04187"/>
    </source>
</evidence>